<dbReference type="PANTHER" id="PTHR30093">
    <property type="entry name" value="GENERAL SECRETION PATHWAY PROTEIN G"/>
    <property type="match status" value="1"/>
</dbReference>
<dbReference type="Pfam" id="PF07963">
    <property type="entry name" value="N_methyl"/>
    <property type="match status" value="1"/>
</dbReference>
<evidence type="ECO:0000313" key="7">
    <source>
        <dbReference type="EMBL" id="GGM41675.1"/>
    </source>
</evidence>
<dbReference type="InterPro" id="IPR045584">
    <property type="entry name" value="Pilin-like"/>
</dbReference>
<evidence type="ECO:0000313" key="8">
    <source>
        <dbReference type="Proteomes" id="UP000642070"/>
    </source>
</evidence>
<organism evidence="7 8">
    <name type="scientific">Dactylosporangium sucinum</name>
    <dbReference type="NCBI Taxonomy" id="1424081"/>
    <lineage>
        <taxon>Bacteria</taxon>
        <taxon>Bacillati</taxon>
        <taxon>Actinomycetota</taxon>
        <taxon>Actinomycetes</taxon>
        <taxon>Micromonosporales</taxon>
        <taxon>Micromonosporaceae</taxon>
        <taxon>Dactylosporangium</taxon>
    </lineage>
</organism>
<dbReference type="GO" id="GO:0015628">
    <property type="term" value="P:protein secretion by the type II secretion system"/>
    <property type="evidence" value="ECO:0007669"/>
    <property type="project" value="InterPro"/>
</dbReference>
<protein>
    <recommendedName>
        <fullName evidence="9">Prepilin-type N-terminal cleavage/methylation domain-containing protein</fullName>
    </recommendedName>
</protein>
<dbReference type="AlphaFoldDB" id="A0A917WZ16"/>
<comment type="subcellular location">
    <subcellularLocation>
        <location evidence="1">Membrane</location>
        <topology evidence="1">Single-pass membrane protein</topology>
    </subcellularLocation>
</comment>
<evidence type="ECO:0000256" key="1">
    <source>
        <dbReference type="ARBA" id="ARBA00004167"/>
    </source>
</evidence>
<dbReference type="PANTHER" id="PTHR30093:SF44">
    <property type="entry name" value="TYPE II SECRETION SYSTEM CORE PROTEIN G"/>
    <property type="match status" value="1"/>
</dbReference>
<keyword evidence="4 6" id="KW-1133">Transmembrane helix</keyword>
<dbReference type="InterPro" id="IPR012902">
    <property type="entry name" value="N_methyl_site"/>
</dbReference>
<reference evidence="7" key="1">
    <citation type="journal article" date="2014" name="Int. J. Syst. Evol. Microbiol.">
        <title>Complete genome sequence of Corynebacterium casei LMG S-19264T (=DSM 44701T), isolated from a smear-ripened cheese.</title>
        <authorList>
            <consortium name="US DOE Joint Genome Institute (JGI-PGF)"/>
            <person name="Walter F."/>
            <person name="Albersmeier A."/>
            <person name="Kalinowski J."/>
            <person name="Ruckert C."/>
        </authorList>
    </citation>
    <scope>NUCLEOTIDE SEQUENCE</scope>
    <source>
        <strain evidence="7">JCM 19831</strain>
    </source>
</reference>
<sequence>MQETLRRMPKKRAAGDSGFTLVELLVVVVIIGVLVAIAVPMYLNYRKGAANKSAESDVRAAVSAVEQFYTENSNTYPKDGGATYSDGTTPITSLDFGTTATGGGSASTSAASGGSIQKATLSPGNQLQYKMKGDTKDSYWICGVNADGGQVYVYNSAQGGSVKKAADGKDITKCVTDGK</sequence>
<gene>
    <name evidence="7" type="ORF">GCM10007977_048930</name>
</gene>
<keyword evidence="2" id="KW-0488">Methylation</keyword>
<dbReference type="Gene3D" id="3.30.700.10">
    <property type="entry name" value="Glycoprotein, Type 4 Pilin"/>
    <property type="match status" value="1"/>
</dbReference>
<dbReference type="EMBL" id="BMPI01000024">
    <property type="protein sequence ID" value="GGM41675.1"/>
    <property type="molecule type" value="Genomic_DNA"/>
</dbReference>
<evidence type="ECO:0000256" key="3">
    <source>
        <dbReference type="ARBA" id="ARBA00022692"/>
    </source>
</evidence>
<evidence type="ECO:0000256" key="6">
    <source>
        <dbReference type="SAM" id="Phobius"/>
    </source>
</evidence>
<dbReference type="InterPro" id="IPR000983">
    <property type="entry name" value="Bac_GSPG_pilin"/>
</dbReference>
<proteinExistence type="predicted"/>
<dbReference type="NCBIfam" id="TIGR02532">
    <property type="entry name" value="IV_pilin_GFxxxE"/>
    <property type="match status" value="1"/>
</dbReference>
<feature type="transmembrane region" description="Helical" evidence="6">
    <location>
        <begin position="21"/>
        <end position="43"/>
    </location>
</feature>
<keyword evidence="5 6" id="KW-0472">Membrane</keyword>
<dbReference type="PROSITE" id="PS00409">
    <property type="entry name" value="PROKAR_NTER_METHYL"/>
    <property type="match status" value="1"/>
</dbReference>
<keyword evidence="8" id="KW-1185">Reference proteome</keyword>
<dbReference type="SUPFAM" id="SSF54523">
    <property type="entry name" value="Pili subunits"/>
    <property type="match status" value="1"/>
</dbReference>
<accession>A0A917WZ16</accession>
<dbReference type="GO" id="GO:0016020">
    <property type="term" value="C:membrane"/>
    <property type="evidence" value="ECO:0007669"/>
    <property type="project" value="UniProtKB-SubCell"/>
</dbReference>
<dbReference type="Proteomes" id="UP000642070">
    <property type="component" value="Unassembled WGS sequence"/>
</dbReference>
<dbReference type="GO" id="GO:0015627">
    <property type="term" value="C:type II protein secretion system complex"/>
    <property type="evidence" value="ECO:0007669"/>
    <property type="project" value="InterPro"/>
</dbReference>
<dbReference type="PRINTS" id="PR00813">
    <property type="entry name" value="BCTERIALGSPG"/>
</dbReference>
<keyword evidence="3 6" id="KW-0812">Transmembrane</keyword>
<name>A0A917WZ16_9ACTN</name>
<evidence type="ECO:0000256" key="2">
    <source>
        <dbReference type="ARBA" id="ARBA00022481"/>
    </source>
</evidence>
<comment type="caution">
    <text evidence="7">The sequence shown here is derived from an EMBL/GenBank/DDBJ whole genome shotgun (WGS) entry which is preliminary data.</text>
</comment>
<reference evidence="7" key="2">
    <citation type="submission" date="2020-09" db="EMBL/GenBank/DDBJ databases">
        <authorList>
            <person name="Sun Q."/>
            <person name="Ohkuma M."/>
        </authorList>
    </citation>
    <scope>NUCLEOTIDE SEQUENCE</scope>
    <source>
        <strain evidence="7">JCM 19831</strain>
    </source>
</reference>
<evidence type="ECO:0000256" key="5">
    <source>
        <dbReference type="ARBA" id="ARBA00023136"/>
    </source>
</evidence>
<evidence type="ECO:0000256" key="4">
    <source>
        <dbReference type="ARBA" id="ARBA00022989"/>
    </source>
</evidence>
<evidence type="ECO:0008006" key="9">
    <source>
        <dbReference type="Google" id="ProtNLM"/>
    </source>
</evidence>